<evidence type="ECO:0000313" key="3">
    <source>
        <dbReference type="Proteomes" id="UP000623687"/>
    </source>
</evidence>
<dbReference type="VEuPathDB" id="FungiDB:PC9H_000353"/>
<accession>A0A8H7A4L3</accession>
<dbReference type="Gene3D" id="3.40.50.720">
    <property type="entry name" value="NAD(P)-binding Rossmann-like Domain"/>
    <property type="match status" value="1"/>
</dbReference>
<dbReference type="InterPro" id="IPR013332">
    <property type="entry name" value="KPR_N"/>
</dbReference>
<dbReference type="Pfam" id="PF02558">
    <property type="entry name" value="ApbA"/>
    <property type="match status" value="1"/>
</dbReference>
<sequence length="277" mass="30757">MPGSRTAFLDNEDSLILERSGIVRVTAVARSNYGIVRDQGVHFKTKKFGEIRDWKPDRLCNTVASAADQAYDYVVVTTKAVPELRLTPEILSPLLSPEYTNKFAQPTYLLLQNGLNVEKDLYNAIRKLNQGKPSIVCAALYVGTNLAAPNVVVTNDLESLFLGIYRHEDHTTSANSADETALLQDLGSIFQRGGSAITIVPEIQRVKFAKNFWNLSFATFATLTGYTVPSLFRSPPASKDEQCNPYLYPITAELVQQHSIPAIKTTMKELLTLGMRR</sequence>
<gene>
    <name evidence="2" type="ORF">PC9H_000353</name>
</gene>
<name>A0A8H7A4L3_PLEOS</name>
<feature type="domain" description="Ketopantoate reductase N-terminal" evidence="1">
    <location>
        <begin position="23"/>
        <end position="164"/>
    </location>
</feature>
<evidence type="ECO:0000259" key="1">
    <source>
        <dbReference type="Pfam" id="PF02558"/>
    </source>
</evidence>
<dbReference type="InterPro" id="IPR051402">
    <property type="entry name" value="KPR-Related"/>
</dbReference>
<keyword evidence="3" id="KW-1185">Reference proteome</keyword>
<dbReference type="OrthoDB" id="3609at2759"/>
<dbReference type="GO" id="GO:0005737">
    <property type="term" value="C:cytoplasm"/>
    <property type="evidence" value="ECO:0007669"/>
    <property type="project" value="TreeGrafter"/>
</dbReference>
<evidence type="ECO:0000313" key="2">
    <source>
        <dbReference type="EMBL" id="KAF7440012.1"/>
    </source>
</evidence>
<dbReference type="RefSeq" id="XP_036635856.1">
    <property type="nucleotide sequence ID" value="XM_036770011.1"/>
</dbReference>
<proteinExistence type="predicted"/>
<organism evidence="2 3">
    <name type="scientific">Pleurotus ostreatus</name>
    <name type="common">Oyster mushroom</name>
    <name type="synonym">White-rot fungus</name>
    <dbReference type="NCBI Taxonomy" id="5322"/>
    <lineage>
        <taxon>Eukaryota</taxon>
        <taxon>Fungi</taxon>
        <taxon>Dikarya</taxon>
        <taxon>Basidiomycota</taxon>
        <taxon>Agaricomycotina</taxon>
        <taxon>Agaricomycetes</taxon>
        <taxon>Agaricomycetidae</taxon>
        <taxon>Agaricales</taxon>
        <taxon>Pleurotineae</taxon>
        <taxon>Pleurotaceae</taxon>
        <taxon>Pleurotus</taxon>
    </lineage>
</organism>
<dbReference type="PANTHER" id="PTHR21708:SF43">
    <property type="entry name" value="KETOPANTOATE REDUCTASE C-TERMINAL DOMAIN-CONTAINING PROTEIN"/>
    <property type="match status" value="1"/>
</dbReference>
<dbReference type="Proteomes" id="UP000623687">
    <property type="component" value="Unassembled WGS sequence"/>
</dbReference>
<comment type="caution">
    <text evidence="2">The sequence shown here is derived from an EMBL/GenBank/DDBJ whole genome shotgun (WGS) entry which is preliminary data.</text>
</comment>
<dbReference type="AlphaFoldDB" id="A0A8H7A4L3"/>
<protein>
    <recommendedName>
        <fullName evidence="1">Ketopantoate reductase N-terminal domain-containing protein</fullName>
    </recommendedName>
</protein>
<dbReference type="GeneID" id="59370194"/>
<reference evidence="2" key="1">
    <citation type="submission" date="2019-07" db="EMBL/GenBank/DDBJ databases">
        <authorList>
            <person name="Palmer J.M."/>
        </authorList>
    </citation>
    <scope>NUCLEOTIDE SEQUENCE</scope>
    <source>
        <strain evidence="2">PC9</strain>
    </source>
</reference>
<dbReference type="EMBL" id="JACETU010000001">
    <property type="protein sequence ID" value="KAF7440012.1"/>
    <property type="molecule type" value="Genomic_DNA"/>
</dbReference>
<dbReference type="PANTHER" id="PTHR21708">
    <property type="entry name" value="PROBABLE 2-DEHYDROPANTOATE 2-REDUCTASE"/>
    <property type="match status" value="1"/>
</dbReference>